<evidence type="ECO:0000259" key="1">
    <source>
        <dbReference type="Pfam" id="PF19040"/>
    </source>
</evidence>
<keyword evidence="3" id="KW-1185">Reference proteome</keyword>
<evidence type="ECO:0000313" key="2">
    <source>
        <dbReference type="EMBL" id="MFC6397800.1"/>
    </source>
</evidence>
<dbReference type="Pfam" id="PF19040">
    <property type="entry name" value="SGNH"/>
    <property type="match status" value="1"/>
</dbReference>
<dbReference type="Proteomes" id="UP001596266">
    <property type="component" value="Unassembled WGS sequence"/>
</dbReference>
<accession>A0ABW1X2V1</accession>
<dbReference type="RefSeq" id="WP_343886995.1">
    <property type="nucleotide sequence ID" value="NZ_BAAAKI010000025.1"/>
</dbReference>
<name>A0ABW1X2V1_9ACTN</name>
<comment type="caution">
    <text evidence="2">The sequence shown here is derived from an EMBL/GenBank/DDBJ whole genome shotgun (WGS) entry which is preliminary data.</text>
</comment>
<organism evidence="2 3">
    <name type="scientific">Luteococcus sanguinis</name>
    <dbReference type="NCBI Taxonomy" id="174038"/>
    <lineage>
        <taxon>Bacteria</taxon>
        <taxon>Bacillati</taxon>
        <taxon>Actinomycetota</taxon>
        <taxon>Actinomycetes</taxon>
        <taxon>Propionibacteriales</taxon>
        <taxon>Propionibacteriaceae</taxon>
        <taxon>Luteococcus</taxon>
    </lineage>
</organism>
<feature type="domain" description="SGNH" evidence="1">
    <location>
        <begin position="11"/>
        <end position="233"/>
    </location>
</feature>
<dbReference type="EMBL" id="JBHSUA010000024">
    <property type="protein sequence ID" value="MFC6397800.1"/>
    <property type="molecule type" value="Genomic_DNA"/>
</dbReference>
<dbReference type="InterPro" id="IPR043968">
    <property type="entry name" value="SGNH"/>
</dbReference>
<sequence>MDCQMGVGETTPRDDCVVGNSSGSVRVALVGDSKATQWVDALTEIGAVHDWRIELYLKGSCSFNEAIPLEAGKPFPECGEFVRNSIARLQTPEHRPDVVIVSGVRSSRNFRAAKVDQDTIDAYVKSLTALRATGAKVVTIADNPSSTSTDFPAGKTVDECLVQTKGEDFSKCSFPSSDGHGTPALRQASARVPGVQFVSMNQWICPDQKVCPAVIGDVLIYRQGSHLTNTYVRDARPDPQP</sequence>
<gene>
    <name evidence="2" type="ORF">ACFP57_12520</name>
</gene>
<dbReference type="GO" id="GO:0016787">
    <property type="term" value="F:hydrolase activity"/>
    <property type="evidence" value="ECO:0007669"/>
    <property type="project" value="UniProtKB-KW"/>
</dbReference>
<protein>
    <submittedName>
        <fullName evidence="2">SGNH hydrolase domain-containing protein</fullName>
    </submittedName>
</protein>
<reference evidence="3" key="1">
    <citation type="journal article" date="2019" name="Int. J. Syst. Evol. Microbiol.">
        <title>The Global Catalogue of Microorganisms (GCM) 10K type strain sequencing project: providing services to taxonomists for standard genome sequencing and annotation.</title>
        <authorList>
            <consortium name="The Broad Institute Genomics Platform"/>
            <consortium name="The Broad Institute Genome Sequencing Center for Infectious Disease"/>
            <person name="Wu L."/>
            <person name="Ma J."/>
        </authorList>
    </citation>
    <scope>NUCLEOTIDE SEQUENCE [LARGE SCALE GENOMIC DNA]</scope>
    <source>
        <strain evidence="3">CGMCC 1.15277</strain>
    </source>
</reference>
<keyword evidence="2" id="KW-0378">Hydrolase</keyword>
<evidence type="ECO:0000313" key="3">
    <source>
        <dbReference type="Proteomes" id="UP001596266"/>
    </source>
</evidence>
<proteinExistence type="predicted"/>